<organism evidence="2 3">
    <name type="scientific">Streptomyces longispororuber</name>
    <dbReference type="NCBI Taxonomy" id="68230"/>
    <lineage>
        <taxon>Bacteria</taxon>
        <taxon>Bacillati</taxon>
        <taxon>Actinomycetota</taxon>
        <taxon>Actinomycetes</taxon>
        <taxon>Kitasatosporales</taxon>
        <taxon>Streptomycetaceae</taxon>
        <taxon>Streptomyces</taxon>
    </lineage>
</organism>
<comment type="caution">
    <text evidence="2">The sequence shown here is derived from an EMBL/GenBank/DDBJ whole genome shotgun (WGS) entry which is preliminary data.</text>
</comment>
<feature type="compositionally biased region" description="Basic and acidic residues" evidence="1">
    <location>
        <begin position="35"/>
        <end position="51"/>
    </location>
</feature>
<feature type="region of interest" description="Disordered" evidence="1">
    <location>
        <begin position="35"/>
        <end position="55"/>
    </location>
</feature>
<feature type="compositionally biased region" description="Acidic residues" evidence="1">
    <location>
        <begin position="284"/>
        <end position="294"/>
    </location>
</feature>
<feature type="compositionally biased region" description="Low complexity" evidence="1">
    <location>
        <begin position="239"/>
        <end position="256"/>
    </location>
</feature>
<evidence type="ECO:0000256" key="1">
    <source>
        <dbReference type="SAM" id="MobiDB-lite"/>
    </source>
</evidence>
<dbReference type="RefSeq" id="WP_190135199.1">
    <property type="nucleotide sequence ID" value="NZ_BNBT01000016.1"/>
</dbReference>
<reference evidence="2" key="2">
    <citation type="submission" date="2020-09" db="EMBL/GenBank/DDBJ databases">
        <authorList>
            <person name="Sun Q."/>
            <person name="Ohkuma M."/>
        </authorList>
    </citation>
    <scope>NUCLEOTIDE SEQUENCE</scope>
    <source>
        <strain evidence="2">JCM 4784</strain>
    </source>
</reference>
<proteinExistence type="predicted"/>
<feature type="region of interest" description="Disordered" evidence="1">
    <location>
        <begin position="76"/>
        <end position="112"/>
    </location>
</feature>
<dbReference type="Proteomes" id="UP000608024">
    <property type="component" value="Unassembled WGS sequence"/>
</dbReference>
<evidence type="ECO:0000313" key="2">
    <source>
        <dbReference type="EMBL" id="GHE47795.1"/>
    </source>
</evidence>
<sequence>MGVFGRYRGSDPQGDDGTGDLLRRVLGELEALSRRVSDRQHAADQARRATEDAVTTGFARVDSELRAVRGALDDLARLSRREPRPPREEPREEPRGEPRQEPRTERREKCPEALETETRTLLRAAGISCATVRAHRDTWAFVVEHASPDRHFRVPGSVVEEGEAVSVRVSGPSLVAALTRLRSVSRTDDDPGTRAIAGHLHERLTQTVRDVVEHPHRGDGAPPVTIVIDDRVSGPPYGETAATTSRTPAATTSEPTGTTSARPTGTVADRPDSPPDTCPGPGGPDDDDPPPGRS</sequence>
<evidence type="ECO:0000313" key="3">
    <source>
        <dbReference type="Proteomes" id="UP000608024"/>
    </source>
</evidence>
<dbReference type="EMBL" id="BNBT01000016">
    <property type="protein sequence ID" value="GHE47795.1"/>
    <property type="molecule type" value="Genomic_DNA"/>
</dbReference>
<gene>
    <name evidence="2" type="ORF">GCM10018785_16770</name>
</gene>
<protein>
    <submittedName>
        <fullName evidence="2">Uncharacterized protein</fullName>
    </submittedName>
</protein>
<keyword evidence="3" id="KW-1185">Reference proteome</keyword>
<name>A0A918ZF16_9ACTN</name>
<feature type="region of interest" description="Disordered" evidence="1">
    <location>
        <begin position="1"/>
        <end position="20"/>
    </location>
</feature>
<dbReference type="AlphaFoldDB" id="A0A918ZF16"/>
<feature type="region of interest" description="Disordered" evidence="1">
    <location>
        <begin position="213"/>
        <end position="294"/>
    </location>
</feature>
<reference evidence="2" key="1">
    <citation type="journal article" date="2014" name="Int. J. Syst. Evol. Microbiol.">
        <title>Complete genome sequence of Corynebacterium casei LMG S-19264T (=DSM 44701T), isolated from a smear-ripened cheese.</title>
        <authorList>
            <consortium name="US DOE Joint Genome Institute (JGI-PGF)"/>
            <person name="Walter F."/>
            <person name="Albersmeier A."/>
            <person name="Kalinowski J."/>
            <person name="Ruckert C."/>
        </authorList>
    </citation>
    <scope>NUCLEOTIDE SEQUENCE</scope>
    <source>
        <strain evidence="2">JCM 4784</strain>
    </source>
</reference>
<accession>A0A918ZF16</accession>